<dbReference type="AlphaFoldDB" id="A0A975S1L8"/>
<dbReference type="EMBL" id="CP076361">
    <property type="protein sequence ID" value="QWK90215.1"/>
    <property type="molecule type" value="Genomic_DNA"/>
</dbReference>
<accession>A0A975S1L8</accession>
<evidence type="ECO:0000313" key="3">
    <source>
        <dbReference type="Proteomes" id="UP000679352"/>
    </source>
</evidence>
<dbReference type="Proteomes" id="UP000679352">
    <property type="component" value="Chromosome"/>
</dbReference>
<proteinExistence type="predicted"/>
<sequence length="142" mass="14036">MDLSITGPRVALPPGSALQTHMGASGFPGLAGQTATAPPLPAPMPPSAPPVFAAPPDQSDAATLHRHALHAYDEAAEALAGAQSLAERVVLLPEKGDLSLEASQMPPYGPGREGGMIRGCGGPVSDGCGSAAQPGDTLVSGP</sequence>
<feature type="region of interest" description="Disordered" evidence="1">
    <location>
        <begin position="1"/>
        <end position="58"/>
    </location>
</feature>
<evidence type="ECO:0000313" key="2">
    <source>
        <dbReference type="EMBL" id="QWK90215.1"/>
    </source>
</evidence>
<dbReference type="RefSeq" id="WP_215504538.1">
    <property type="nucleotide sequence ID" value="NZ_CP076361.1"/>
</dbReference>
<feature type="compositionally biased region" description="Gly residues" evidence="1">
    <location>
        <begin position="111"/>
        <end position="121"/>
    </location>
</feature>
<protein>
    <submittedName>
        <fullName evidence="2">Uncharacterized protein</fullName>
    </submittedName>
</protein>
<keyword evidence="3" id="KW-1185">Reference proteome</keyword>
<feature type="compositionally biased region" description="Pro residues" evidence="1">
    <location>
        <begin position="38"/>
        <end position="53"/>
    </location>
</feature>
<gene>
    <name evidence="2" type="ORF">KM031_15550</name>
</gene>
<dbReference type="KEGG" id="gfu:KM031_15550"/>
<evidence type="ECO:0000256" key="1">
    <source>
        <dbReference type="SAM" id="MobiDB-lite"/>
    </source>
</evidence>
<reference evidence="2" key="1">
    <citation type="submission" date="2021-06" db="EMBL/GenBank/DDBJ databases">
        <title>Direct submission.</title>
        <authorList>
            <person name="Lee C.-S."/>
            <person name="Jin L."/>
        </authorList>
    </citation>
    <scope>NUCLEOTIDE SEQUENCE</scope>
    <source>
        <strain evidence="2">Con5</strain>
    </source>
</reference>
<organism evidence="2 3">
    <name type="scientific">Gemmobacter fulvus</name>
    <dbReference type="NCBI Taxonomy" id="2840474"/>
    <lineage>
        <taxon>Bacteria</taxon>
        <taxon>Pseudomonadati</taxon>
        <taxon>Pseudomonadota</taxon>
        <taxon>Alphaproteobacteria</taxon>
        <taxon>Rhodobacterales</taxon>
        <taxon>Paracoccaceae</taxon>
        <taxon>Gemmobacter</taxon>
    </lineage>
</organism>
<name>A0A975S1L8_9RHOB</name>
<feature type="region of interest" description="Disordered" evidence="1">
    <location>
        <begin position="100"/>
        <end position="121"/>
    </location>
</feature>